<name>A0AAE0TRJ9_9PEZI</name>
<dbReference type="GO" id="GO:0019748">
    <property type="term" value="P:secondary metabolic process"/>
    <property type="evidence" value="ECO:0007669"/>
    <property type="project" value="TreeGrafter"/>
</dbReference>
<sequence>MAAVKLRNKPSVGWLPLILFSTSNLTTTAQLVDLPQEVVINSGRPTFYTPGSPLSGKIALEEHVGNTLFSGVYTPPPVNFTNEPAFDLAIYDADVSSRLNDIDTRVAAMNAANISMSVVIFGAPGIHGIFNTTFATIAATYVNDEAAQTYNHGSHSSRFDFWCSNALQDPISAAAELERCVKHPGGVDSFVGGYTNNGSENSIISLDDPVNDVFLAKVAELDVPIHLHLREAAPNQHRVYQDYSIMAGSPWGFAAEIGAHALRIMMSGVLDTYPNLKIILGHCGEGLPFFMPRIESRLRHAIHSYPAKQNLTYYWNRNFYVTTSGIQSKAVLDLTLASLGEDRVMLSVDYPFEDDVELGTWFDRIEMSVGAKEKIASENARNILKLR</sequence>
<evidence type="ECO:0000256" key="2">
    <source>
        <dbReference type="ARBA" id="ARBA00023239"/>
    </source>
</evidence>
<evidence type="ECO:0000256" key="3">
    <source>
        <dbReference type="RuleBase" id="RU366045"/>
    </source>
</evidence>
<dbReference type="EMBL" id="JAUTXT010000087">
    <property type="protein sequence ID" value="KAK3669391.1"/>
    <property type="molecule type" value="Genomic_DNA"/>
</dbReference>
<evidence type="ECO:0000313" key="7">
    <source>
        <dbReference type="Proteomes" id="UP001274830"/>
    </source>
</evidence>
<keyword evidence="2 3" id="KW-0456">Lyase</keyword>
<protein>
    <recommendedName>
        <fullName evidence="5">Amidohydrolase-related domain-containing protein</fullName>
    </recommendedName>
</protein>
<proteinExistence type="inferred from homology"/>
<keyword evidence="4" id="KW-0732">Signal</keyword>
<dbReference type="Gene3D" id="3.20.20.140">
    <property type="entry name" value="Metal-dependent hydrolases"/>
    <property type="match status" value="1"/>
</dbReference>
<dbReference type="InterPro" id="IPR006680">
    <property type="entry name" value="Amidohydro-rel"/>
</dbReference>
<feature type="chain" id="PRO_5042076790" description="Amidohydrolase-related domain-containing protein" evidence="4">
    <location>
        <begin position="30"/>
        <end position="387"/>
    </location>
</feature>
<dbReference type="Proteomes" id="UP001274830">
    <property type="component" value="Unassembled WGS sequence"/>
</dbReference>
<comment type="caution">
    <text evidence="6">The sequence shown here is derived from an EMBL/GenBank/DDBJ whole genome shotgun (WGS) entry which is preliminary data.</text>
</comment>
<keyword evidence="7" id="KW-1185">Reference proteome</keyword>
<comment type="similarity">
    <text evidence="3">Belongs to the metallo-dependent hydrolases superfamily.</text>
</comment>
<dbReference type="Pfam" id="PF04909">
    <property type="entry name" value="Amidohydro_2"/>
    <property type="match status" value="1"/>
</dbReference>
<organism evidence="6 7">
    <name type="scientific">Recurvomyces mirabilis</name>
    <dbReference type="NCBI Taxonomy" id="574656"/>
    <lineage>
        <taxon>Eukaryota</taxon>
        <taxon>Fungi</taxon>
        <taxon>Dikarya</taxon>
        <taxon>Ascomycota</taxon>
        <taxon>Pezizomycotina</taxon>
        <taxon>Dothideomycetes</taxon>
        <taxon>Dothideomycetidae</taxon>
        <taxon>Mycosphaerellales</taxon>
        <taxon>Teratosphaeriaceae</taxon>
        <taxon>Recurvomyces</taxon>
    </lineage>
</organism>
<evidence type="ECO:0000256" key="1">
    <source>
        <dbReference type="ARBA" id="ARBA00022793"/>
    </source>
</evidence>
<dbReference type="GO" id="GO:0016831">
    <property type="term" value="F:carboxy-lyase activity"/>
    <property type="evidence" value="ECO:0007669"/>
    <property type="project" value="UniProtKB-KW"/>
</dbReference>
<dbReference type="PANTHER" id="PTHR21240">
    <property type="entry name" value="2-AMINO-3-CARBOXYLMUCONATE-6-SEMIALDEHYDE DECARBOXYLASE"/>
    <property type="match status" value="1"/>
</dbReference>
<dbReference type="GO" id="GO:0016787">
    <property type="term" value="F:hydrolase activity"/>
    <property type="evidence" value="ECO:0007669"/>
    <property type="project" value="InterPro"/>
</dbReference>
<dbReference type="AlphaFoldDB" id="A0AAE0TRJ9"/>
<evidence type="ECO:0000256" key="4">
    <source>
        <dbReference type="SAM" id="SignalP"/>
    </source>
</evidence>
<reference evidence="6" key="1">
    <citation type="submission" date="2023-07" db="EMBL/GenBank/DDBJ databases">
        <title>Black Yeasts Isolated from many extreme environments.</title>
        <authorList>
            <person name="Coleine C."/>
            <person name="Stajich J.E."/>
            <person name="Selbmann L."/>
        </authorList>
    </citation>
    <scope>NUCLEOTIDE SEQUENCE</scope>
    <source>
        <strain evidence="6">CCFEE 5485</strain>
    </source>
</reference>
<dbReference type="InterPro" id="IPR032466">
    <property type="entry name" value="Metal_Hydrolase"/>
</dbReference>
<dbReference type="PANTHER" id="PTHR21240:SF30">
    <property type="entry name" value="AMIDOHYDROLASE-RELATED DOMAIN-CONTAINING PROTEIN-RELATED"/>
    <property type="match status" value="1"/>
</dbReference>
<dbReference type="SUPFAM" id="SSF51556">
    <property type="entry name" value="Metallo-dependent hydrolases"/>
    <property type="match status" value="1"/>
</dbReference>
<gene>
    <name evidence="6" type="ORF">LTR78_010736</name>
</gene>
<feature type="domain" description="Amidohydrolase-related" evidence="5">
    <location>
        <begin position="138"/>
        <end position="385"/>
    </location>
</feature>
<feature type="signal peptide" evidence="4">
    <location>
        <begin position="1"/>
        <end position="29"/>
    </location>
</feature>
<accession>A0AAE0TRJ9</accession>
<dbReference type="InterPro" id="IPR032465">
    <property type="entry name" value="ACMSD"/>
</dbReference>
<evidence type="ECO:0000313" key="6">
    <source>
        <dbReference type="EMBL" id="KAK3669391.1"/>
    </source>
</evidence>
<dbReference type="GO" id="GO:0005829">
    <property type="term" value="C:cytosol"/>
    <property type="evidence" value="ECO:0007669"/>
    <property type="project" value="TreeGrafter"/>
</dbReference>
<evidence type="ECO:0000259" key="5">
    <source>
        <dbReference type="Pfam" id="PF04909"/>
    </source>
</evidence>
<keyword evidence="1 3" id="KW-0210">Decarboxylase</keyword>